<dbReference type="SUPFAM" id="SSF46774">
    <property type="entry name" value="ARID-like"/>
    <property type="match status" value="1"/>
</dbReference>
<dbReference type="Pfam" id="PF01388">
    <property type="entry name" value="ARID"/>
    <property type="match status" value="1"/>
</dbReference>
<dbReference type="SMART" id="SM01014">
    <property type="entry name" value="ARID"/>
    <property type="match status" value="1"/>
</dbReference>
<dbReference type="Gene3D" id="1.10.150.60">
    <property type="entry name" value="ARID DNA-binding domain"/>
    <property type="match status" value="1"/>
</dbReference>
<sequence>MAGWSILKDGYQLNCTENRESDEFNNGCSSDSDNDVKWEDCDGKFRCLFDQVLMVLLRGVYAKNGIRPIPALLGSGESVDLFKLFCLVRDRGGFSSVSREKLWGLVAEKFGFDYRISASLKLIYFKYLDELDRWLNRITRDRILANGSYDCGGNLGLLSLELEKRFRDFSTHGEERVNRNENIGYDELCEHIDVALKQTLHPPNGENGGTLHYSVVDDDDKLCDNEEVYSKANQSAVNKDNTSRKRKRDVFAGMLGWMIKAAKNPCHPSIGMIPGCSKWKEKEGKDFWSMSLMVRETRLRRRYVDSNDEQSPARQSLELIRQQGKAMGALKSAKNPLPYIPQSTELALNLQKKQKMHPSLYEDDTVPSHRSAGGLRSSERLLSVVKASCPCCKPRSDHRNKVVSPCRPPPENCLKEQEDEKLDLLGTERTIGQLNDDLPIEKQVLVGLQFQAEVPVWTGFVSRSDPKWLGTQVWSPENSCSEMEFVGQGRSDSCSCRFPGSVECYRFHIAEQRMKLRQELGLVFYHWKFDRMGEEVSLSWSVEEEKRFKQVVRLNKPLLGKSFFPRKTWTDLVSYYYNVFLINRRSYQNRVTPKGIDSDDDEAEFGSVSEAFGYNAVKVPGSEPLTCCENKQVIDFQES</sequence>
<gene>
    <name evidence="4" type="ORF">Cgig2_027742</name>
</gene>
<dbReference type="OrthoDB" id="1938591at2759"/>
<dbReference type="Proteomes" id="UP001153076">
    <property type="component" value="Unassembled WGS sequence"/>
</dbReference>
<comment type="caution">
    <text evidence="4">The sequence shown here is derived from an EMBL/GenBank/DDBJ whole genome shotgun (WGS) entry which is preliminary data.</text>
</comment>
<feature type="domain" description="ARID" evidence="2">
    <location>
        <begin position="43"/>
        <end position="136"/>
    </location>
</feature>
<accession>A0A9Q1JX17</accession>
<dbReference type="InterPro" id="IPR001606">
    <property type="entry name" value="ARID_dom"/>
</dbReference>
<keyword evidence="5" id="KW-1185">Reference proteome</keyword>
<evidence type="ECO:0000313" key="5">
    <source>
        <dbReference type="Proteomes" id="UP001153076"/>
    </source>
</evidence>
<protein>
    <recommendedName>
        <fullName evidence="6">AT-rich interactive domain-containing protein 2</fullName>
    </recommendedName>
</protein>
<dbReference type="PANTHER" id="PTHR46410">
    <property type="entry name" value="AT-RICH INTERACTIVE DOMAIN-CONTAINING PROTEIN 2"/>
    <property type="match status" value="1"/>
</dbReference>
<dbReference type="SMART" id="SM00501">
    <property type="entry name" value="BRIGHT"/>
    <property type="match status" value="1"/>
</dbReference>
<evidence type="ECO:0000259" key="3">
    <source>
        <dbReference type="PROSITE" id="PS51156"/>
    </source>
</evidence>
<dbReference type="PROSITE" id="PS51156">
    <property type="entry name" value="ELM2"/>
    <property type="match status" value="1"/>
</dbReference>
<reference evidence="4" key="1">
    <citation type="submission" date="2022-04" db="EMBL/GenBank/DDBJ databases">
        <title>Carnegiea gigantea Genome sequencing and assembly v2.</title>
        <authorList>
            <person name="Copetti D."/>
            <person name="Sanderson M.J."/>
            <person name="Burquez A."/>
            <person name="Wojciechowski M.F."/>
        </authorList>
    </citation>
    <scope>NUCLEOTIDE SEQUENCE</scope>
    <source>
        <strain evidence="4">SGP5-SGP5p</strain>
        <tissue evidence="4">Aerial part</tissue>
    </source>
</reference>
<dbReference type="InterPro" id="IPR036431">
    <property type="entry name" value="ARID_dom_sf"/>
</dbReference>
<keyword evidence="1" id="KW-0539">Nucleus</keyword>
<organism evidence="4 5">
    <name type="scientific">Carnegiea gigantea</name>
    <dbReference type="NCBI Taxonomy" id="171969"/>
    <lineage>
        <taxon>Eukaryota</taxon>
        <taxon>Viridiplantae</taxon>
        <taxon>Streptophyta</taxon>
        <taxon>Embryophyta</taxon>
        <taxon>Tracheophyta</taxon>
        <taxon>Spermatophyta</taxon>
        <taxon>Magnoliopsida</taxon>
        <taxon>eudicotyledons</taxon>
        <taxon>Gunneridae</taxon>
        <taxon>Pentapetalae</taxon>
        <taxon>Caryophyllales</taxon>
        <taxon>Cactineae</taxon>
        <taxon>Cactaceae</taxon>
        <taxon>Cactoideae</taxon>
        <taxon>Echinocereeae</taxon>
        <taxon>Carnegiea</taxon>
    </lineage>
</organism>
<dbReference type="PROSITE" id="PS51011">
    <property type="entry name" value="ARID"/>
    <property type="match status" value="1"/>
</dbReference>
<evidence type="ECO:0000259" key="2">
    <source>
        <dbReference type="PROSITE" id="PS51011"/>
    </source>
</evidence>
<dbReference type="CDD" id="cd16100">
    <property type="entry name" value="ARID"/>
    <property type="match status" value="1"/>
</dbReference>
<dbReference type="GO" id="GO:0003677">
    <property type="term" value="F:DNA binding"/>
    <property type="evidence" value="ECO:0007669"/>
    <property type="project" value="InterPro"/>
</dbReference>
<name>A0A9Q1JX17_9CARY</name>
<evidence type="ECO:0000313" key="4">
    <source>
        <dbReference type="EMBL" id="KAJ8432445.1"/>
    </source>
</evidence>
<dbReference type="InterPro" id="IPR000949">
    <property type="entry name" value="ELM2_dom"/>
</dbReference>
<proteinExistence type="predicted"/>
<dbReference type="PANTHER" id="PTHR46410:SF1">
    <property type="entry name" value="AT-RICH INTERACTIVE DOMAIN-CONTAINING PROTEIN 1"/>
    <property type="match status" value="1"/>
</dbReference>
<evidence type="ECO:0000256" key="1">
    <source>
        <dbReference type="ARBA" id="ARBA00023242"/>
    </source>
</evidence>
<evidence type="ECO:0008006" key="6">
    <source>
        <dbReference type="Google" id="ProtNLM"/>
    </source>
</evidence>
<feature type="domain" description="ELM2" evidence="3">
    <location>
        <begin position="442"/>
        <end position="482"/>
    </location>
</feature>
<dbReference type="EMBL" id="JAKOGI010000606">
    <property type="protein sequence ID" value="KAJ8432445.1"/>
    <property type="molecule type" value="Genomic_DNA"/>
</dbReference>
<dbReference type="AlphaFoldDB" id="A0A9Q1JX17"/>